<dbReference type="PANTHER" id="PTHR43179">
    <property type="entry name" value="RHAMNOSYLTRANSFERASE WBBL"/>
    <property type="match status" value="1"/>
</dbReference>
<keyword evidence="4 7" id="KW-0808">Transferase</keyword>
<dbReference type="EMBL" id="JBAPLV010000046">
    <property type="protein sequence ID" value="MEI4281338.1"/>
    <property type="molecule type" value="Genomic_DNA"/>
</dbReference>
<evidence type="ECO:0000313" key="7">
    <source>
        <dbReference type="EMBL" id="MEI4281338.1"/>
    </source>
</evidence>
<dbReference type="EC" id="2.4.-.-" evidence="7"/>
<dbReference type="PANTHER" id="PTHR43179:SF12">
    <property type="entry name" value="GALACTOFURANOSYLTRANSFERASE GLFT2"/>
    <property type="match status" value="1"/>
</dbReference>
<organism evidence="7 8">
    <name type="scientific">Klenkia terrae</name>
    <dbReference type="NCBI Taxonomy" id="1052259"/>
    <lineage>
        <taxon>Bacteria</taxon>
        <taxon>Bacillati</taxon>
        <taxon>Actinomycetota</taxon>
        <taxon>Actinomycetes</taxon>
        <taxon>Geodermatophilales</taxon>
        <taxon>Geodermatophilaceae</taxon>
        <taxon>Klenkia</taxon>
    </lineage>
</organism>
<evidence type="ECO:0000259" key="6">
    <source>
        <dbReference type="Pfam" id="PF19320"/>
    </source>
</evidence>
<dbReference type="GO" id="GO:0016757">
    <property type="term" value="F:glycosyltransferase activity"/>
    <property type="evidence" value="ECO:0007669"/>
    <property type="project" value="UniProtKB-KW"/>
</dbReference>
<gene>
    <name evidence="7" type="ORF">UXQ13_22890</name>
</gene>
<evidence type="ECO:0000313" key="8">
    <source>
        <dbReference type="Proteomes" id="UP001373496"/>
    </source>
</evidence>
<dbReference type="SUPFAM" id="SSF53448">
    <property type="entry name" value="Nucleotide-diphospho-sugar transferases"/>
    <property type="match status" value="1"/>
</dbReference>
<comment type="caution">
    <text evidence="7">The sequence shown here is derived from an EMBL/GenBank/DDBJ whole genome shotgun (WGS) entry which is preliminary data.</text>
</comment>
<keyword evidence="3 7" id="KW-0328">Glycosyltransferase</keyword>
<evidence type="ECO:0000259" key="5">
    <source>
        <dbReference type="Pfam" id="PF17994"/>
    </source>
</evidence>
<dbReference type="InterPro" id="IPR029044">
    <property type="entry name" value="Nucleotide-diphossugar_trans"/>
</dbReference>
<sequence>MVDTAPATSDAVREALVEHDAPDRLVAQRGLFGGPSPLVSDDMYVRAETGRAHRTRTHLRVERDSHLTTNTYFGRFPASYWQRWTTRTEVVVTARVAGAGRIRLEASDLEGEARTVATHDVDGDGTVRLTGRIDRFLDGGALWLEFETAGAELEVADLEWSVAPPERLRPVAVVICTYNRADDCVATLTAIAEDPASLQTADAVYVVDQGTDTVESRPQFAAVAQTLGDRLVYVRQPNLGGAGGFTRGLFEVTGVAGTEHANVIFMDDDVLCEPETVVRLNALANSTVEPAIVGAQMLYLLHPDQLHVGAETADLPLLAAGIAAPLALTAENVVEEQQDVRVDAGYNGWWSCLIPAEAVAQLGLPLPMFFQWDDIEYGFRARAAGIATITLPGAGVWHADFGWKDWDDWHRYFNLRNAMITAALHSDFDGRQVARGLAAQLGRYLVSMQYGLAHTLIKAVEDFLQGPSVLADGGVAAAAEIRRERAAYGETVRHPAAEVPGLRAADISISSAAPPPRLKRLVLAKRVLDQARGRTVPHAVGIRAAEASWYHVARYETAVVTDASQEGVRVRRRDPEAAKELTRRGARACWQLVRRAAALREEYRAAVPQLTSRENWARLYGL</sequence>
<dbReference type="RefSeq" id="WP_336393044.1">
    <property type="nucleotide sequence ID" value="NZ_JBAPLV010000046.1"/>
</dbReference>
<reference evidence="7 8" key="1">
    <citation type="submission" date="2024-03" db="EMBL/GenBank/DDBJ databases">
        <title>Draft genome sequence of Klenkia terrae.</title>
        <authorList>
            <person name="Duangmal K."/>
            <person name="Chantavorakit T."/>
        </authorList>
    </citation>
    <scope>NUCLEOTIDE SEQUENCE [LARGE SCALE GENOMIC DNA]</scope>
    <source>
        <strain evidence="7 8">JCM 17786</strain>
    </source>
</reference>
<evidence type="ECO:0000256" key="4">
    <source>
        <dbReference type="ARBA" id="ARBA00022679"/>
    </source>
</evidence>
<dbReference type="InterPro" id="IPR045699">
    <property type="entry name" value="GlfT2_C"/>
</dbReference>
<evidence type="ECO:0000256" key="1">
    <source>
        <dbReference type="ARBA" id="ARBA00004776"/>
    </source>
</evidence>
<dbReference type="Gene3D" id="3.90.550.60">
    <property type="match status" value="1"/>
</dbReference>
<evidence type="ECO:0000256" key="3">
    <source>
        <dbReference type="ARBA" id="ARBA00022676"/>
    </source>
</evidence>
<dbReference type="Proteomes" id="UP001373496">
    <property type="component" value="Unassembled WGS sequence"/>
</dbReference>
<comment type="similarity">
    <text evidence="2">Belongs to the glycosyltransferase 2 family.</text>
</comment>
<feature type="domain" description="Galactofuranosyltransferase GlfT2 N-terminal" evidence="5">
    <location>
        <begin position="51"/>
        <end position="161"/>
    </location>
</feature>
<comment type="pathway">
    <text evidence="1">Cell wall biogenesis; cell wall polysaccharide biosynthesis.</text>
</comment>
<dbReference type="Pfam" id="PF17994">
    <property type="entry name" value="Glft2_N"/>
    <property type="match status" value="1"/>
</dbReference>
<name>A0ABU8ED71_9ACTN</name>
<dbReference type="InterPro" id="IPR040492">
    <property type="entry name" value="GlfT2_N"/>
</dbReference>
<keyword evidence="8" id="KW-1185">Reference proteome</keyword>
<protein>
    <submittedName>
        <fullName evidence="7">Glycosyltransferase</fullName>
        <ecNumber evidence="7">2.4.-.-</ecNumber>
    </submittedName>
</protein>
<accession>A0ABU8ED71</accession>
<dbReference type="Pfam" id="PF13641">
    <property type="entry name" value="Glyco_tranf_2_3"/>
    <property type="match status" value="1"/>
</dbReference>
<dbReference type="Pfam" id="PF19320">
    <property type="entry name" value="GlfT2_domain3"/>
    <property type="match status" value="1"/>
</dbReference>
<proteinExistence type="inferred from homology"/>
<evidence type="ECO:0000256" key="2">
    <source>
        <dbReference type="ARBA" id="ARBA00006739"/>
    </source>
</evidence>
<feature type="domain" description="Galactofuranosyltransferase-2 C-terminal" evidence="6">
    <location>
        <begin position="443"/>
        <end position="620"/>
    </location>
</feature>